<proteinExistence type="predicted"/>
<evidence type="ECO:0000313" key="2">
    <source>
        <dbReference type="EMBL" id="QDU07413.1"/>
    </source>
</evidence>
<evidence type="ECO:0000313" key="3">
    <source>
        <dbReference type="Proteomes" id="UP000318384"/>
    </source>
</evidence>
<protein>
    <submittedName>
        <fullName evidence="2">Uncharacterized protein</fullName>
    </submittedName>
</protein>
<dbReference type="AlphaFoldDB" id="A0A517WQ91"/>
<organism evidence="2 3">
    <name type="scientific">Gimesia aquarii</name>
    <dbReference type="NCBI Taxonomy" id="2527964"/>
    <lineage>
        <taxon>Bacteria</taxon>
        <taxon>Pseudomonadati</taxon>
        <taxon>Planctomycetota</taxon>
        <taxon>Planctomycetia</taxon>
        <taxon>Planctomycetales</taxon>
        <taxon>Planctomycetaceae</taxon>
        <taxon>Gimesia</taxon>
    </lineage>
</organism>
<keyword evidence="3" id="KW-1185">Reference proteome</keyword>
<dbReference type="EMBL" id="CP037422">
    <property type="protein sequence ID" value="QDU07413.1"/>
    <property type="molecule type" value="Genomic_DNA"/>
</dbReference>
<sequence precursor="true">MRKMIPLLLIPIFCFSLISDGAAENTRVRLTIPPEQPPDPAWRREFFQGTLPLKNRPQIVSRKPVKDEVHVIVKNTGKTTLEYYARGSDDIAEPERIRLYQEVFRRGLWRKSRYDWCCFGKKKYSVLPSQSIKLVIDFSDDERGERMLGNFREVGTNRSELVVLATEP</sequence>
<feature type="chain" id="PRO_5021859620" evidence="1">
    <location>
        <begin position="23"/>
        <end position="168"/>
    </location>
</feature>
<name>A0A517WQ91_9PLAN</name>
<accession>A0A517WQ91</accession>
<gene>
    <name evidence="2" type="ORF">V202x_07660</name>
</gene>
<evidence type="ECO:0000256" key="1">
    <source>
        <dbReference type="SAM" id="SignalP"/>
    </source>
</evidence>
<keyword evidence="1" id="KW-0732">Signal</keyword>
<dbReference type="Proteomes" id="UP000318384">
    <property type="component" value="Chromosome"/>
</dbReference>
<reference evidence="2 3" key="1">
    <citation type="submission" date="2019-03" db="EMBL/GenBank/DDBJ databases">
        <title>Deep-cultivation of Planctomycetes and their phenomic and genomic characterization uncovers novel biology.</title>
        <authorList>
            <person name="Wiegand S."/>
            <person name="Jogler M."/>
            <person name="Boedeker C."/>
            <person name="Pinto D."/>
            <person name="Vollmers J."/>
            <person name="Rivas-Marin E."/>
            <person name="Kohn T."/>
            <person name="Peeters S.H."/>
            <person name="Heuer A."/>
            <person name="Rast P."/>
            <person name="Oberbeckmann S."/>
            <person name="Bunk B."/>
            <person name="Jeske O."/>
            <person name="Meyerdierks A."/>
            <person name="Storesund J.E."/>
            <person name="Kallscheuer N."/>
            <person name="Luecker S."/>
            <person name="Lage O.M."/>
            <person name="Pohl T."/>
            <person name="Merkel B.J."/>
            <person name="Hornburger P."/>
            <person name="Mueller R.-W."/>
            <person name="Bruemmer F."/>
            <person name="Labrenz M."/>
            <person name="Spormann A.M."/>
            <person name="Op den Camp H."/>
            <person name="Overmann J."/>
            <person name="Amann R."/>
            <person name="Jetten M.S.M."/>
            <person name="Mascher T."/>
            <person name="Medema M.H."/>
            <person name="Devos D.P."/>
            <person name="Kaster A.-K."/>
            <person name="Ovreas L."/>
            <person name="Rohde M."/>
            <person name="Galperin M.Y."/>
            <person name="Jogler C."/>
        </authorList>
    </citation>
    <scope>NUCLEOTIDE SEQUENCE [LARGE SCALE GENOMIC DNA]</scope>
    <source>
        <strain evidence="2 3">V202</strain>
    </source>
</reference>
<feature type="signal peptide" evidence="1">
    <location>
        <begin position="1"/>
        <end position="22"/>
    </location>
</feature>